<dbReference type="EMBL" id="KB705610">
    <property type="protein sequence ID" value="EMR71632.1"/>
    <property type="molecule type" value="Genomic_DNA"/>
</dbReference>
<dbReference type="OrthoDB" id="3350591at2759"/>
<dbReference type="Proteomes" id="UP000012174">
    <property type="component" value="Unassembled WGS sequence"/>
</dbReference>
<accession>M7T4W8</accession>
<sequence length="508" mass="56421">MGVPLEKEVMNIDFEPLKVIKPDGSQSVLIPGNVKFSSGVEIKPSHTQDIKNATTTSGLVDGPEVILAMKILYADGSTAILDPCRILWSDDSESILHPVDLLSPAGFRIFSASEKHKTPVDSHDTDGSEGTSSSDSEDAPQARVLTPSGSESSLMSSEGIDLNDPEVSLQHAESIHCEDFNRPILNILKATLQYRASPELKSIKLADDINFLCTSADACGAPGRPGNNNILWIIWMIVLDLARCIPADHPWQDSLVLALDRLRRQQGDIHGDLGNDNPASLWKCLPDLGWVMREQWVGPYVMDKDEVDRWKNLNSFAARLSCPEFFPWINFPIWEIRAALEEPHVKGPDLEYQMWVASEWFKRCAGVLYQGMATGNETDKSTARSLRGGSLCDGITPISLERWDFWKSRFSQIRADAGDLELDNSILDRISDALENMDAVENPFNGQPLQSAVVDRCPVCNDQTCYPNVANTFSGCYIITYDNRDNPLEHFHVEYSEDATIDLHSSSP</sequence>
<gene>
    <name evidence="2" type="ORF">UCREL1_1321</name>
</gene>
<dbReference type="PANTHER" id="PTHR38797">
    <property type="entry name" value="NUCLEAR PORE COMPLEX PROTEIN NUP85-RELATED"/>
    <property type="match status" value="1"/>
</dbReference>
<organism evidence="2 3">
    <name type="scientific">Eutypa lata (strain UCR-EL1)</name>
    <name type="common">Grapevine dieback disease fungus</name>
    <name type="synonym">Eutypa armeniacae</name>
    <dbReference type="NCBI Taxonomy" id="1287681"/>
    <lineage>
        <taxon>Eukaryota</taxon>
        <taxon>Fungi</taxon>
        <taxon>Dikarya</taxon>
        <taxon>Ascomycota</taxon>
        <taxon>Pezizomycotina</taxon>
        <taxon>Sordariomycetes</taxon>
        <taxon>Xylariomycetidae</taxon>
        <taxon>Xylariales</taxon>
        <taxon>Diatrypaceae</taxon>
        <taxon>Eutypa</taxon>
    </lineage>
</organism>
<dbReference type="AlphaFoldDB" id="M7T4W8"/>
<dbReference type="Pfam" id="PF12311">
    <property type="entry name" value="DUF3632"/>
    <property type="match status" value="1"/>
</dbReference>
<proteinExistence type="predicted"/>
<dbReference type="HOGENOM" id="CLU_536393_0_0_1"/>
<dbReference type="KEGG" id="ela:UCREL1_1321"/>
<reference evidence="3" key="1">
    <citation type="journal article" date="2013" name="Genome Announc.">
        <title>Draft genome sequence of the grapevine dieback fungus Eutypa lata UCR-EL1.</title>
        <authorList>
            <person name="Blanco-Ulate B."/>
            <person name="Rolshausen P.E."/>
            <person name="Cantu D."/>
        </authorList>
    </citation>
    <scope>NUCLEOTIDE SEQUENCE [LARGE SCALE GENOMIC DNA]</scope>
    <source>
        <strain evidence="3">UCR-EL1</strain>
    </source>
</reference>
<feature type="region of interest" description="Disordered" evidence="1">
    <location>
        <begin position="114"/>
        <end position="159"/>
    </location>
</feature>
<dbReference type="InterPro" id="IPR053204">
    <property type="entry name" value="Oxopyrrolidines_Biosynth-assoc"/>
</dbReference>
<protein>
    <submittedName>
        <fullName evidence="2">Uncharacterized protein</fullName>
    </submittedName>
</protein>
<evidence type="ECO:0000256" key="1">
    <source>
        <dbReference type="SAM" id="MobiDB-lite"/>
    </source>
</evidence>
<feature type="compositionally biased region" description="Low complexity" evidence="1">
    <location>
        <begin position="148"/>
        <end position="159"/>
    </location>
</feature>
<evidence type="ECO:0000313" key="2">
    <source>
        <dbReference type="EMBL" id="EMR71632.1"/>
    </source>
</evidence>
<dbReference type="PANTHER" id="PTHR38797:SF4">
    <property type="entry name" value="NUCLEAR PORE COMPLEX PROTEIN NUP85"/>
    <property type="match status" value="1"/>
</dbReference>
<feature type="compositionally biased region" description="Basic and acidic residues" evidence="1">
    <location>
        <begin position="114"/>
        <end position="126"/>
    </location>
</feature>
<dbReference type="InterPro" id="IPR022085">
    <property type="entry name" value="OpdG"/>
</dbReference>
<dbReference type="eggNOG" id="ENOG502S7Q5">
    <property type="taxonomic scope" value="Eukaryota"/>
</dbReference>
<name>M7T4W8_EUTLA</name>
<evidence type="ECO:0000313" key="3">
    <source>
        <dbReference type="Proteomes" id="UP000012174"/>
    </source>
</evidence>
<keyword evidence="3" id="KW-1185">Reference proteome</keyword>